<dbReference type="SUPFAM" id="SSF48498">
    <property type="entry name" value="Tetracyclin repressor-like, C-terminal domain"/>
    <property type="match status" value="1"/>
</dbReference>
<feature type="DNA-binding region" description="H-T-H motif" evidence="4">
    <location>
        <begin position="26"/>
        <end position="45"/>
    </location>
</feature>
<evidence type="ECO:0000259" key="5">
    <source>
        <dbReference type="PROSITE" id="PS50977"/>
    </source>
</evidence>
<reference evidence="6" key="1">
    <citation type="submission" date="2022-12" db="EMBL/GenBank/DDBJ databases">
        <title>Paraconexibacter alkalitolerans sp. nov. and Baekduia alba sp. nov., isolated from soil and emended description of the genera Paraconexibacter (Chun et al., 2020) and Baekduia (An et al., 2020).</title>
        <authorList>
            <person name="Vieira S."/>
            <person name="Huber K.J."/>
            <person name="Geppert A."/>
            <person name="Wolf J."/>
            <person name="Neumann-Schaal M."/>
            <person name="Muesken M."/>
            <person name="Overmann J."/>
        </authorList>
    </citation>
    <scope>NUCLEOTIDE SEQUENCE</scope>
    <source>
        <strain evidence="6">AEG42_29</strain>
    </source>
</reference>
<dbReference type="Gene3D" id="1.10.10.60">
    <property type="entry name" value="Homeodomain-like"/>
    <property type="match status" value="1"/>
</dbReference>
<dbReference type="InterPro" id="IPR041490">
    <property type="entry name" value="KstR2_TetR_C"/>
</dbReference>
<dbReference type="InterPro" id="IPR050109">
    <property type="entry name" value="HTH-type_TetR-like_transc_reg"/>
</dbReference>
<keyword evidence="3" id="KW-0804">Transcription</keyword>
<proteinExistence type="predicted"/>
<evidence type="ECO:0000313" key="6">
    <source>
        <dbReference type="EMBL" id="XAY03552.1"/>
    </source>
</evidence>
<dbReference type="Pfam" id="PF17932">
    <property type="entry name" value="TetR_C_24"/>
    <property type="match status" value="1"/>
</dbReference>
<dbReference type="SUPFAM" id="SSF46689">
    <property type="entry name" value="Homeodomain-like"/>
    <property type="match status" value="1"/>
</dbReference>
<accession>A0AAU7APM7</accession>
<dbReference type="InterPro" id="IPR023772">
    <property type="entry name" value="DNA-bd_HTH_TetR-type_CS"/>
</dbReference>
<dbReference type="FunFam" id="1.10.10.60:FF:000141">
    <property type="entry name" value="TetR family transcriptional regulator"/>
    <property type="match status" value="1"/>
</dbReference>
<dbReference type="PRINTS" id="PR00455">
    <property type="entry name" value="HTHTETR"/>
</dbReference>
<organism evidence="6">
    <name type="scientific">Paraconexibacter sp. AEG42_29</name>
    <dbReference type="NCBI Taxonomy" id="2997339"/>
    <lineage>
        <taxon>Bacteria</taxon>
        <taxon>Bacillati</taxon>
        <taxon>Actinomycetota</taxon>
        <taxon>Thermoleophilia</taxon>
        <taxon>Solirubrobacterales</taxon>
        <taxon>Paraconexibacteraceae</taxon>
        <taxon>Paraconexibacter</taxon>
    </lineage>
</organism>
<name>A0AAU7APM7_9ACTN</name>
<dbReference type="Pfam" id="PF00440">
    <property type="entry name" value="TetR_N"/>
    <property type="match status" value="1"/>
</dbReference>
<dbReference type="AlphaFoldDB" id="A0AAU7APM7"/>
<dbReference type="PROSITE" id="PS50977">
    <property type="entry name" value="HTH_TETR_2"/>
    <property type="match status" value="1"/>
</dbReference>
<evidence type="ECO:0000256" key="3">
    <source>
        <dbReference type="ARBA" id="ARBA00023163"/>
    </source>
</evidence>
<evidence type="ECO:0000256" key="1">
    <source>
        <dbReference type="ARBA" id="ARBA00023015"/>
    </source>
</evidence>
<dbReference type="Gene3D" id="1.10.357.10">
    <property type="entry name" value="Tetracycline Repressor, domain 2"/>
    <property type="match status" value="1"/>
</dbReference>
<dbReference type="KEGG" id="parq:DSM112329_00371"/>
<dbReference type="GO" id="GO:0003700">
    <property type="term" value="F:DNA-binding transcription factor activity"/>
    <property type="evidence" value="ECO:0007669"/>
    <property type="project" value="TreeGrafter"/>
</dbReference>
<dbReference type="InterPro" id="IPR036271">
    <property type="entry name" value="Tet_transcr_reg_TetR-rel_C_sf"/>
</dbReference>
<sequence length="192" mass="20850">MSVSRDRKILEAAAKLFHERGFAGVSVDEIGVRAGVTGPAIYRHFKGKEEILTSLFDEALDGLLDATVPDGDVGRARLRSIVAGHAEYVVRASELASIWQTESSALSPASRRRFLRRTRSYFERWRTALEDVYPERSDDEIAAAVHCAVTLIGSLAQWPANLKGIDDRVALVTEMTLAALDAAALPAATPSA</sequence>
<dbReference type="GO" id="GO:0045892">
    <property type="term" value="P:negative regulation of DNA-templated transcription"/>
    <property type="evidence" value="ECO:0007669"/>
    <property type="project" value="UniProtKB-ARBA"/>
</dbReference>
<feature type="domain" description="HTH tetR-type" evidence="5">
    <location>
        <begin position="3"/>
        <end position="63"/>
    </location>
</feature>
<dbReference type="PANTHER" id="PTHR30055">
    <property type="entry name" value="HTH-TYPE TRANSCRIPTIONAL REGULATOR RUTR"/>
    <property type="match status" value="1"/>
</dbReference>
<protein>
    <submittedName>
        <fullName evidence="6">Transcriptional repressor Mce3R</fullName>
    </submittedName>
</protein>
<dbReference type="EMBL" id="CP114014">
    <property type="protein sequence ID" value="XAY03552.1"/>
    <property type="molecule type" value="Genomic_DNA"/>
</dbReference>
<dbReference type="PROSITE" id="PS01081">
    <property type="entry name" value="HTH_TETR_1"/>
    <property type="match status" value="1"/>
</dbReference>
<dbReference type="InterPro" id="IPR009057">
    <property type="entry name" value="Homeodomain-like_sf"/>
</dbReference>
<dbReference type="GO" id="GO:0000976">
    <property type="term" value="F:transcription cis-regulatory region binding"/>
    <property type="evidence" value="ECO:0007669"/>
    <property type="project" value="TreeGrafter"/>
</dbReference>
<keyword evidence="2 4" id="KW-0238">DNA-binding</keyword>
<evidence type="ECO:0000256" key="2">
    <source>
        <dbReference type="ARBA" id="ARBA00023125"/>
    </source>
</evidence>
<keyword evidence="1" id="KW-0805">Transcription regulation</keyword>
<dbReference type="PANTHER" id="PTHR30055:SF234">
    <property type="entry name" value="HTH-TYPE TRANSCRIPTIONAL REGULATOR BETI"/>
    <property type="match status" value="1"/>
</dbReference>
<evidence type="ECO:0000256" key="4">
    <source>
        <dbReference type="PROSITE-ProRule" id="PRU00335"/>
    </source>
</evidence>
<dbReference type="InterPro" id="IPR001647">
    <property type="entry name" value="HTH_TetR"/>
</dbReference>
<gene>
    <name evidence="6" type="primary">mce3R</name>
    <name evidence="6" type="ORF">DSM112329_00371</name>
</gene>